<dbReference type="PANTHER" id="PTHR44591:SF14">
    <property type="entry name" value="PROTEIN PILG"/>
    <property type="match status" value="1"/>
</dbReference>
<feature type="domain" description="Response regulatory" evidence="4">
    <location>
        <begin position="32"/>
        <end position="99"/>
    </location>
</feature>
<evidence type="ECO:0000259" key="4">
    <source>
        <dbReference type="PROSITE" id="PS50110"/>
    </source>
</evidence>
<evidence type="ECO:0000256" key="1">
    <source>
        <dbReference type="ARBA" id="ARBA00022553"/>
    </source>
</evidence>
<dbReference type="PANTHER" id="PTHR44591">
    <property type="entry name" value="STRESS RESPONSE REGULATOR PROTEIN 1"/>
    <property type="match status" value="1"/>
</dbReference>
<protein>
    <submittedName>
        <fullName evidence="5">Transcriptional activator</fullName>
    </submittedName>
</protein>
<dbReference type="InterPro" id="IPR001789">
    <property type="entry name" value="Sig_transdc_resp-reg_receiver"/>
</dbReference>
<name>A0ABM9SJ68_YEREN</name>
<dbReference type="SUPFAM" id="SSF52172">
    <property type="entry name" value="CheY-like"/>
    <property type="match status" value="1"/>
</dbReference>
<feature type="modified residue" description="4-aspartylphosphate" evidence="3">
    <location>
        <position position="81"/>
    </location>
</feature>
<evidence type="ECO:0000313" key="5">
    <source>
        <dbReference type="EMBL" id="CNE72603.1"/>
    </source>
</evidence>
<dbReference type="PROSITE" id="PS50110">
    <property type="entry name" value="RESPONSE_REGULATORY"/>
    <property type="match status" value="1"/>
</dbReference>
<accession>A0ABM9SJ68</accession>
<evidence type="ECO:0000313" key="6">
    <source>
        <dbReference type="Proteomes" id="UP000041601"/>
    </source>
</evidence>
<keyword evidence="6" id="KW-1185">Reference proteome</keyword>
<gene>
    <name evidence="5" type="primary">copR_2</name>
    <name evidence="5" type="ORF">ERS137959_04531</name>
</gene>
<comment type="caution">
    <text evidence="5">The sequence shown here is derived from an EMBL/GenBank/DDBJ whole genome shotgun (WGS) entry which is preliminary data.</text>
</comment>
<evidence type="ECO:0000256" key="2">
    <source>
        <dbReference type="ARBA" id="ARBA00023012"/>
    </source>
</evidence>
<dbReference type="EMBL" id="CPXJ01000105">
    <property type="protein sequence ID" value="CNE72603.1"/>
    <property type="molecule type" value="Genomic_DNA"/>
</dbReference>
<dbReference type="InterPro" id="IPR050595">
    <property type="entry name" value="Bact_response_regulator"/>
</dbReference>
<dbReference type="InterPro" id="IPR011006">
    <property type="entry name" value="CheY-like_superfamily"/>
</dbReference>
<dbReference type="Pfam" id="PF00072">
    <property type="entry name" value="Response_reg"/>
    <property type="match status" value="1"/>
</dbReference>
<organism evidence="5 6">
    <name type="scientific">Yersinia enterocolitica</name>
    <dbReference type="NCBI Taxonomy" id="630"/>
    <lineage>
        <taxon>Bacteria</taxon>
        <taxon>Pseudomonadati</taxon>
        <taxon>Pseudomonadota</taxon>
        <taxon>Gammaproteobacteria</taxon>
        <taxon>Enterobacterales</taxon>
        <taxon>Yersiniaceae</taxon>
        <taxon>Yersinia</taxon>
    </lineage>
</organism>
<proteinExistence type="predicted"/>
<keyword evidence="1 3" id="KW-0597">Phosphoprotein</keyword>
<keyword evidence="2" id="KW-0902">Two-component regulatory system</keyword>
<reference evidence="5 6" key="1">
    <citation type="submission" date="2015-03" db="EMBL/GenBank/DDBJ databases">
        <authorList>
            <consortium name="Pathogen Informatics"/>
            <person name="Murphy D."/>
        </authorList>
    </citation>
    <scope>NUCLEOTIDE SEQUENCE [LARGE SCALE GENOMIC DNA]</scope>
    <source>
        <strain evidence="5 6">IP05342</strain>
    </source>
</reference>
<dbReference type="Proteomes" id="UP000041601">
    <property type="component" value="Unassembled WGS sequence"/>
</dbReference>
<sequence>MTGSCQQDVGVSGLTSAWPRIADKQQRRRWIRLLLVEDEEKTSSYLSLALGESGFSVDISANGAEGLHYALEYDYDAIILDVMLPGMDGYRVLEGYSRQ</sequence>
<evidence type="ECO:0000256" key="3">
    <source>
        <dbReference type="PROSITE-ProRule" id="PRU00169"/>
    </source>
</evidence>
<dbReference type="Gene3D" id="3.40.50.2300">
    <property type="match status" value="1"/>
</dbReference>